<dbReference type="EMBL" id="CCEJ010000003">
    <property type="protein sequence ID" value="CDR33529.1"/>
    <property type="molecule type" value="Genomic_DNA"/>
</dbReference>
<reference evidence="1" key="1">
    <citation type="submission" date="2013-12" db="EMBL/GenBank/DDBJ databases">
        <authorList>
            <person name="Linke B."/>
        </authorList>
    </citation>
    <scope>NUCLEOTIDE SEQUENCE [LARGE SCALE GENOMIC DNA]</scope>
    <source>
        <strain evidence="1">CRIB-18</strain>
    </source>
</reference>
<dbReference type="Proteomes" id="UP000031552">
    <property type="component" value="Unassembled WGS sequence"/>
</dbReference>
<dbReference type="AlphaFoldDB" id="A0A090DXJ8"/>
<comment type="caution">
    <text evidence="1">The sequence shown here is derived from an EMBL/GenBank/DDBJ whole genome shotgun (WGS) entry which is preliminary data.</text>
</comment>
<accession>A0A090DXJ8</accession>
<dbReference type="RefSeq" id="WP_041017001.1">
    <property type="nucleotide sequence ID" value="NZ_CCEJ010000003.1"/>
</dbReference>
<name>A0A090DXJ8_9BACT</name>
<evidence type="ECO:0000313" key="2">
    <source>
        <dbReference type="Proteomes" id="UP000031552"/>
    </source>
</evidence>
<keyword evidence="2" id="KW-1185">Reference proteome</keyword>
<gene>
    <name evidence="1" type="ORF">CSEC_0697</name>
</gene>
<organism evidence="1 2">
    <name type="scientific">Candidatus Criblamydia sequanensis CRIB-18</name>
    <dbReference type="NCBI Taxonomy" id="1437425"/>
    <lineage>
        <taxon>Bacteria</taxon>
        <taxon>Pseudomonadati</taxon>
        <taxon>Chlamydiota</taxon>
        <taxon>Chlamydiia</taxon>
        <taxon>Parachlamydiales</taxon>
        <taxon>Candidatus Criblamydiaceae</taxon>
        <taxon>Candidatus Criblamydia</taxon>
    </lineage>
</organism>
<sequence>MSSESLKTEAVHFNYFDNEKRNNEIFTHVVVLEKSKIEGTIKAYRLKNDAPFKEIETHDNAHLKQDVSLILLGTVEYLDKQQKKLILSDDTIVRYEWLITSSSNEEGLSLLKEDFNHALGSLIDAIRVSKKVHVESIFQQENQNLKEFSSKKLSESKSMPVTEALSARNSSASLPFGRRHFELDI</sequence>
<proteinExistence type="predicted"/>
<evidence type="ECO:0000313" key="1">
    <source>
        <dbReference type="EMBL" id="CDR33529.1"/>
    </source>
</evidence>
<reference evidence="1" key="2">
    <citation type="submission" date="2014-09" db="EMBL/GenBank/DDBJ databases">
        <title>Criblamydia sequanensis harbors a mega-plasmid encoding arsenite resistance.</title>
        <authorList>
            <person name="Bertelli C."/>
            <person name="Goesmann A."/>
            <person name="Greub G."/>
        </authorList>
    </citation>
    <scope>NUCLEOTIDE SEQUENCE [LARGE SCALE GENOMIC DNA]</scope>
    <source>
        <strain evidence="1">CRIB-18</strain>
    </source>
</reference>
<protein>
    <submittedName>
        <fullName evidence="1">Uncharacterized protein</fullName>
    </submittedName>
</protein>
<dbReference type="STRING" id="1437425.CSEC_0697"/>